<protein>
    <recommendedName>
        <fullName evidence="6">Tubulin polyglutamylase TTLL4</fullName>
    </recommendedName>
</protein>
<keyword evidence="2" id="KW-0547">Nucleotide-binding</keyword>
<reference evidence="4" key="1">
    <citation type="submission" date="2021-08" db="EMBL/GenBank/DDBJ databases">
        <authorList>
            <person name="Misof B."/>
            <person name="Oliver O."/>
            <person name="Podsiadlowski L."/>
            <person name="Donath A."/>
            <person name="Peters R."/>
            <person name="Mayer C."/>
            <person name="Rust J."/>
            <person name="Gunkel S."/>
            <person name="Lesny P."/>
            <person name="Martin S."/>
            <person name="Oeyen J.P."/>
            <person name="Petersen M."/>
            <person name="Panagiotis P."/>
            <person name="Wilbrandt J."/>
            <person name="Tanja T."/>
        </authorList>
    </citation>
    <scope>NUCLEOTIDE SEQUENCE</scope>
    <source>
        <strain evidence="4">GBR_01_08_01A</strain>
        <tissue evidence="4">Thorax + abdomen</tissue>
    </source>
</reference>
<proteinExistence type="predicted"/>
<evidence type="ECO:0000256" key="3">
    <source>
        <dbReference type="ARBA" id="ARBA00022840"/>
    </source>
</evidence>
<gene>
    <name evidence="4" type="ORF">KPH14_004624</name>
</gene>
<dbReference type="PANTHER" id="PTHR12241:SF162">
    <property type="entry name" value="TUBULIN MONOGLUTAMYLASE TTLL4"/>
    <property type="match status" value="1"/>
</dbReference>
<keyword evidence="5" id="KW-1185">Reference proteome</keyword>
<dbReference type="GO" id="GO:0000226">
    <property type="term" value="P:microtubule cytoskeleton organization"/>
    <property type="evidence" value="ECO:0007669"/>
    <property type="project" value="TreeGrafter"/>
</dbReference>
<dbReference type="Proteomes" id="UP001258017">
    <property type="component" value="Unassembled WGS sequence"/>
</dbReference>
<dbReference type="Gene3D" id="3.30.470.20">
    <property type="entry name" value="ATP-grasp fold, B domain"/>
    <property type="match status" value="1"/>
</dbReference>
<organism evidence="4 5">
    <name type="scientific">Odynerus spinipes</name>
    <dbReference type="NCBI Taxonomy" id="1348599"/>
    <lineage>
        <taxon>Eukaryota</taxon>
        <taxon>Metazoa</taxon>
        <taxon>Ecdysozoa</taxon>
        <taxon>Arthropoda</taxon>
        <taxon>Hexapoda</taxon>
        <taxon>Insecta</taxon>
        <taxon>Pterygota</taxon>
        <taxon>Neoptera</taxon>
        <taxon>Endopterygota</taxon>
        <taxon>Hymenoptera</taxon>
        <taxon>Apocrita</taxon>
        <taxon>Aculeata</taxon>
        <taxon>Vespoidea</taxon>
        <taxon>Vespidae</taxon>
        <taxon>Eumeninae</taxon>
        <taxon>Odynerus</taxon>
    </lineage>
</organism>
<dbReference type="GO" id="GO:0070740">
    <property type="term" value="F:tubulin-glutamic acid ligase activity"/>
    <property type="evidence" value="ECO:0007669"/>
    <property type="project" value="TreeGrafter"/>
</dbReference>
<evidence type="ECO:0000256" key="1">
    <source>
        <dbReference type="ARBA" id="ARBA00022598"/>
    </source>
</evidence>
<evidence type="ECO:0000313" key="5">
    <source>
        <dbReference type="Proteomes" id="UP001258017"/>
    </source>
</evidence>
<keyword evidence="3" id="KW-0067">ATP-binding</keyword>
<dbReference type="GO" id="GO:0036064">
    <property type="term" value="C:ciliary basal body"/>
    <property type="evidence" value="ECO:0007669"/>
    <property type="project" value="TreeGrafter"/>
</dbReference>
<sequence>MHASTSTLGGILTWNKYDEYQENEDDSYEEITEFLLLNPSARKRTTENNELPLRVSLFPHVAPYIEFQPYDAKARHFPQDIQQHLQWELTSATPAIVRKVVQNTGIRLIPGSTYWCGSWSEAMYSFNFSNLRNFQKINHFPGSYEIGHKDRLSKNLGRMITLHGRKRFDFVPKTYILPHDRDLLLKIWAKNDNKKWILKPPASSRGRGIKVISKKTQIPKPCDYLVIQRYLSRPKLINGNKFDLRLYVLVTSFDPLRIYFYTEGLVRFASNEYIYSVSNLHDQFMHLTNYSINKCSSHYTENDSVDACKGHKWSLKCLWNHLEKQGVNTANIVKRIHDIVVKTVVSAESCVNNFSRVYAASWYNCYELFGIDVLLDENLKPWLLEVNACPSLHTPSPLDETVKGALVTDTLNLVCYQIPAELPNCSLQQVASKNKHPTICHDFRLNEKVLTNSEKLKHLRFGSKKKRGSYLNDILRDLTADDIKRLIQYEDELNRLGSYQRIFPTKDTHKYFKYFTSLSYYNRLLDAWETMYDQKRDEAVQRLQELCEKKLHLRRHDD</sequence>
<reference evidence="4" key="2">
    <citation type="journal article" date="2023" name="Commun. Biol.">
        <title>Intrasexual cuticular hydrocarbon dimorphism in a wasp sheds light on hydrocarbon biosynthesis genes in Hymenoptera.</title>
        <authorList>
            <person name="Moris V.C."/>
            <person name="Podsiadlowski L."/>
            <person name="Martin S."/>
            <person name="Oeyen J.P."/>
            <person name="Donath A."/>
            <person name="Petersen M."/>
            <person name="Wilbrandt J."/>
            <person name="Misof B."/>
            <person name="Liedtke D."/>
            <person name="Thamm M."/>
            <person name="Scheiner R."/>
            <person name="Schmitt T."/>
            <person name="Niehuis O."/>
        </authorList>
    </citation>
    <scope>NUCLEOTIDE SEQUENCE</scope>
    <source>
        <strain evidence="4">GBR_01_08_01A</strain>
    </source>
</reference>
<dbReference type="PANTHER" id="PTHR12241">
    <property type="entry name" value="TUBULIN POLYGLUTAMYLASE"/>
    <property type="match status" value="1"/>
</dbReference>
<evidence type="ECO:0000256" key="2">
    <source>
        <dbReference type="ARBA" id="ARBA00022741"/>
    </source>
</evidence>
<evidence type="ECO:0008006" key="6">
    <source>
        <dbReference type="Google" id="ProtNLM"/>
    </source>
</evidence>
<comment type="caution">
    <text evidence="4">The sequence shown here is derived from an EMBL/GenBank/DDBJ whole genome shotgun (WGS) entry which is preliminary data.</text>
</comment>
<dbReference type="AlphaFoldDB" id="A0AAD9RMA3"/>
<evidence type="ECO:0000313" key="4">
    <source>
        <dbReference type="EMBL" id="KAK2582281.1"/>
    </source>
</evidence>
<accession>A0AAD9RMA3</accession>
<dbReference type="Pfam" id="PF03133">
    <property type="entry name" value="TTL"/>
    <property type="match status" value="1"/>
</dbReference>
<dbReference type="SUPFAM" id="SSF56059">
    <property type="entry name" value="Glutathione synthetase ATP-binding domain-like"/>
    <property type="match status" value="1"/>
</dbReference>
<dbReference type="PROSITE" id="PS51221">
    <property type="entry name" value="TTL"/>
    <property type="match status" value="1"/>
</dbReference>
<keyword evidence="1" id="KW-0436">Ligase</keyword>
<name>A0AAD9RMA3_9HYME</name>
<dbReference type="InterPro" id="IPR004344">
    <property type="entry name" value="TTL/TTLL_fam"/>
</dbReference>
<dbReference type="GO" id="GO:0015631">
    <property type="term" value="F:tubulin binding"/>
    <property type="evidence" value="ECO:0007669"/>
    <property type="project" value="TreeGrafter"/>
</dbReference>
<dbReference type="GO" id="GO:0005524">
    <property type="term" value="F:ATP binding"/>
    <property type="evidence" value="ECO:0007669"/>
    <property type="project" value="UniProtKB-KW"/>
</dbReference>
<dbReference type="EMBL" id="JAIFRP010000031">
    <property type="protein sequence ID" value="KAK2582281.1"/>
    <property type="molecule type" value="Genomic_DNA"/>
</dbReference>